<gene>
    <name evidence="1" type="ORF">B4135_1464</name>
</gene>
<dbReference type="Proteomes" id="UP000075683">
    <property type="component" value="Unassembled WGS sequence"/>
</dbReference>
<protein>
    <submittedName>
        <fullName evidence="1">Uncharacterized protein</fullName>
    </submittedName>
</protein>
<dbReference type="AlphaFoldDB" id="A0A150MCY7"/>
<dbReference type="STRING" id="301148.B4135_1464"/>
<evidence type="ECO:0000313" key="1">
    <source>
        <dbReference type="EMBL" id="KYD22119.1"/>
    </source>
</evidence>
<accession>A0A150MCY7</accession>
<comment type="caution">
    <text evidence="1">The sequence shown here is derived from an EMBL/GenBank/DDBJ whole genome shotgun (WGS) entry which is preliminary data.</text>
</comment>
<name>A0A150MCY7_9BACI</name>
<proteinExistence type="predicted"/>
<reference evidence="1 2" key="1">
    <citation type="submission" date="2016-01" db="EMBL/GenBank/DDBJ databases">
        <title>Draft Genome Sequences of Seven Thermophilic Sporeformers Isolated from Foods.</title>
        <authorList>
            <person name="Berendsen E.M."/>
            <person name="Wells-Bennik M.H."/>
            <person name="Krawcyk A.O."/>
            <person name="De Jong A."/>
            <person name="Holsappel S."/>
            <person name="Eijlander R.T."/>
            <person name="Kuipers O.P."/>
        </authorList>
    </citation>
    <scope>NUCLEOTIDE SEQUENCE [LARGE SCALE GENOMIC DNA]</scope>
    <source>
        <strain evidence="1 2">B4135</strain>
    </source>
</reference>
<sequence>MNFEFSSPYIIFPGSRFRRRKSGSGMLVPRDLGGSRQAFHPKVRFLCRPVFSWALLNHLGVS</sequence>
<dbReference type="EMBL" id="LQYT01000013">
    <property type="protein sequence ID" value="KYD22119.1"/>
    <property type="molecule type" value="Genomic_DNA"/>
</dbReference>
<organism evidence="1 2">
    <name type="scientific">Caldibacillus debilis</name>
    <dbReference type="NCBI Taxonomy" id="301148"/>
    <lineage>
        <taxon>Bacteria</taxon>
        <taxon>Bacillati</taxon>
        <taxon>Bacillota</taxon>
        <taxon>Bacilli</taxon>
        <taxon>Bacillales</taxon>
        <taxon>Bacillaceae</taxon>
        <taxon>Caldibacillus</taxon>
    </lineage>
</organism>
<evidence type="ECO:0000313" key="2">
    <source>
        <dbReference type="Proteomes" id="UP000075683"/>
    </source>
</evidence>